<reference evidence="1 2" key="1">
    <citation type="submission" date="2019-06" db="EMBL/GenBank/DDBJ databases">
        <title>Cerasibacillus sp. nov., isolated from maize field.</title>
        <authorList>
            <person name="Lin S.-Y."/>
            <person name="Tsai C.-F."/>
            <person name="Young C.-C."/>
        </authorList>
    </citation>
    <scope>NUCLEOTIDE SEQUENCE [LARGE SCALE GENOMIC DNA]</scope>
    <source>
        <strain evidence="1 2">CC-CFT480</strain>
    </source>
</reference>
<comment type="caution">
    <text evidence="1">The sequence shown here is derived from an EMBL/GenBank/DDBJ whole genome shotgun (WGS) entry which is preliminary data.</text>
</comment>
<gene>
    <name evidence="1" type="ORF">FHP05_12430</name>
</gene>
<dbReference type="AlphaFoldDB" id="A0A5C8NMI6"/>
<dbReference type="SUPFAM" id="SSF89392">
    <property type="entry name" value="Prokaryotic lipoproteins and lipoprotein localization factors"/>
    <property type="match status" value="1"/>
</dbReference>
<dbReference type="PROSITE" id="PS51257">
    <property type="entry name" value="PROKAR_LIPOPROTEIN"/>
    <property type="match status" value="1"/>
</dbReference>
<protein>
    <submittedName>
        <fullName evidence="1">Outer membrane lipoprotein carrier protein LolA</fullName>
    </submittedName>
</protein>
<dbReference type="InterPro" id="IPR052944">
    <property type="entry name" value="Sporulation_related"/>
</dbReference>
<dbReference type="RefSeq" id="WP_147668706.1">
    <property type="nucleotide sequence ID" value="NZ_VDUW01000010.1"/>
</dbReference>
<sequence>MLKKLSVVFAVVISIVFLLSACGGKSQESVMKKMDKQLEKMEGYKTKAEMKMNTGQEEQVYQIDVWHKKKDFYRVALSNDMDENKDQIILKNEDGVFVLTPALEKSFKFQTEWPENSSQSYLYQSLVKDIHEDDEATFQVTDNHYIFTTKTNYQSNNNLPYQEIYVDKKNYTPVLVKVLDKDKQSVVEVSFEQFQLDPEFKEKDFVLKENMNKSVADVPTSSDTTEETEHIFSVMFPEYTAGAELMEEKELDLDNGKRMILTYGGDKKFTLIQEHKEVIPSASSVTEVKGEMIDLGHSIGALTDNMIEWTNNGANFYLASDQLTKDELIEVAKSVVQKNVK</sequence>
<dbReference type="InterPro" id="IPR029046">
    <property type="entry name" value="LolA/LolB/LppX"/>
</dbReference>
<name>A0A5C8NMI6_9BACI</name>
<dbReference type="PANTHER" id="PTHR37507:SF2">
    <property type="entry name" value="SPORULATION PROTEIN YDCC"/>
    <property type="match status" value="1"/>
</dbReference>
<keyword evidence="2" id="KW-1185">Reference proteome</keyword>
<dbReference type="PANTHER" id="PTHR37507">
    <property type="entry name" value="SPORULATION PROTEIN YDCC"/>
    <property type="match status" value="1"/>
</dbReference>
<dbReference type="EMBL" id="VDUW01000010">
    <property type="protein sequence ID" value="TXL61683.1"/>
    <property type="molecule type" value="Genomic_DNA"/>
</dbReference>
<dbReference type="OrthoDB" id="9785380at2"/>
<proteinExistence type="predicted"/>
<evidence type="ECO:0000313" key="1">
    <source>
        <dbReference type="EMBL" id="TXL61683.1"/>
    </source>
</evidence>
<keyword evidence="1" id="KW-0449">Lipoprotein</keyword>
<accession>A0A5C8NMI6</accession>
<dbReference type="Gene3D" id="2.50.20.10">
    <property type="entry name" value="Lipoprotein localisation LolA/LolB/LppX"/>
    <property type="match status" value="1"/>
</dbReference>
<organism evidence="1 2">
    <name type="scientific">Cerasibacillus terrae</name>
    <dbReference type="NCBI Taxonomy" id="2498845"/>
    <lineage>
        <taxon>Bacteria</taxon>
        <taxon>Bacillati</taxon>
        <taxon>Bacillota</taxon>
        <taxon>Bacilli</taxon>
        <taxon>Bacillales</taxon>
        <taxon>Bacillaceae</taxon>
        <taxon>Cerasibacillus</taxon>
    </lineage>
</organism>
<dbReference type="Proteomes" id="UP000321574">
    <property type="component" value="Unassembled WGS sequence"/>
</dbReference>
<evidence type="ECO:0000313" key="2">
    <source>
        <dbReference type="Proteomes" id="UP000321574"/>
    </source>
</evidence>